<accession>A0A5B6VAQ1</accession>
<sequence>MNADLTVERDGAELIVKPVFLSKIPELQKNDSYLFLKLEIVKVLYVPNDSELKQELLNEAHNSVYSIHPGNTKMYNGMKQRY</sequence>
<feature type="domain" description="Integrase zinc-binding" evidence="1">
    <location>
        <begin position="49"/>
        <end position="82"/>
    </location>
</feature>
<gene>
    <name evidence="2" type="ORF">EPI10_001371</name>
</gene>
<comment type="caution">
    <text evidence="2">The sequence shown here is derived from an EMBL/GenBank/DDBJ whole genome shotgun (WGS) entry which is preliminary data.</text>
</comment>
<evidence type="ECO:0000259" key="1">
    <source>
        <dbReference type="Pfam" id="PF17921"/>
    </source>
</evidence>
<dbReference type="AlphaFoldDB" id="A0A5B6VAQ1"/>
<name>A0A5B6VAQ1_9ROSI</name>
<organism evidence="2 3">
    <name type="scientific">Gossypium australe</name>
    <dbReference type="NCBI Taxonomy" id="47621"/>
    <lineage>
        <taxon>Eukaryota</taxon>
        <taxon>Viridiplantae</taxon>
        <taxon>Streptophyta</taxon>
        <taxon>Embryophyta</taxon>
        <taxon>Tracheophyta</taxon>
        <taxon>Spermatophyta</taxon>
        <taxon>Magnoliopsida</taxon>
        <taxon>eudicotyledons</taxon>
        <taxon>Gunneridae</taxon>
        <taxon>Pentapetalae</taxon>
        <taxon>rosids</taxon>
        <taxon>malvids</taxon>
        <taxon>Malvales</taxon>
        <taxon>Malvaceae</taxon>
        <taxon>Malvoideae</taxon>
        <taxon>Gossypium</taxon>
    </lineage>
</organism>
<dbReference type="OrthoDB" id="1938712at2759"/>
<protein>
    <submittedName>
        <fullName evidence="2">Integrase</fullName>
    </submittedName>
</protein>
<evidence type="ECO:0000313" key="2">
    <source>
        <dbReference type="EMBL" id="KAA3466270.1"/>
    </source>
</evidence>
<dbReference type="Proteomes" id="UP000325315">
    <property type="component" value="Unassembled WGS sequence"/>
</dbReference>
<dbReference type="Gene3D" id="1.10.340.70">
    <property type="match status" value="1"/>
</dbReference>
<dbReference type="Pfam" id="PF17921">
    <property type="entry name" value="Integrase_H2C2"/>
    <property type="match status" value="1"/>
</dbReference>
<dbReference type="EMBL" id="SMMG02000007">
    <property type="protein sequence ID" value="KAA3466270.1"/>
    <property type="molecule type" value="Genomic_DNA"/>
</dbReference>
<proteinExistence type="predicted"/>
<evidence type="ECO:0000313" key="3">
    <source>
        <dbReference type="Proteomes" id="UP000325315"/>
    </source>
</evidence>
<dbReference type="InterPro" id="IPR041588">
    <property type="entry name" value="Integrase_H2C2"/>
</dbReference>
<keyword evidence="3" id="KW-1185">Reference proteome</keyword>
<reference evidence="3" key="1">
    <citation type="journal article" date="2019" name="Plant Biotechnol. J.">
        <title>Genome sequencing of the Australian wild diploid species Gossypium australe highlights disease resistance and delayed gland morphogenesis.</title>
        <authorList>
            <person name="Cai Y."/>
            <person name="Cai X."/>
            <person name="Wang Q."/>
            <person name="Wang P."/>
            <person name="Zhang Y."/>
            <person name="Cai C."/>
            <person name="Xu Y."/>
            <person name="Wang K."/>
            <person name="Zhou Z."/>
            <person name="Wang C."/>
            <person name="Geng S."/>
            <person name="Li B."/>
            <person name="Dong Q."/>
            <person name="Hou Y."/>
            <person name="Wang H."/>
            <person name="Ai P."/>
            <person name="Liu Z."/>
            <person name="Yi F."/>
            <person name="Sun M."/>
            <person name="An G."/>
            <person name="Cheng J."/>
            <person name="Zhang Y."/>
            <person name="Shi Q."/>
            <person name="Xie Y."/>
            <person name="Shi X."/>
            <person name="Chang Y."/>
            <person name="Huang F."/>
            <person name="Chen Y."/>
            <person name="Hong S."/>
            <person name="Mi L."/>
            <person name="Sun Q."/>
            <person name="Zhang L."/>
            <person name="Zhou B."/>
            <person name="Peng R."/>
            <person name="Zhang X."/>
            <person name="Liu F."/>
        </authorList>
    </citation>
    <scope>NUCLEOTIDE SEQUENCE [LARGE SCALE GENOMIC DNA]</scope>
    <source>
        <strain evidence="3">cv. PA1801</strain>
    </source>
</reference>